<reference evidence="1" key="1">
    <citation type="journal article" date="2014" name="Int. J. Syst. Evol. Microbiol.">
        <title>Complete genome sequence of Corynebacterium casei LMG S-19264T (=DSM 44701T), isolated from a smear-ripened cheese.</title>
        <authorList>
            <consortium name="US DOE Joint Genome Institute (JGI-PGF)"/>
            <person name="Walter F."/>
            <person name="Albersmeier A."/>
            <person name="Kalinowski J."/>
            <person name="Ruckert C."/>
        </authorList>
    </citation>
    <scope>NUCLEOTIDE SEQUENCE</scope>
    <source>
        <strain evidence="1">JCM 3091</strain>
    </source>
</reference>
<organism evidence="1 2">
    <name type="scientific">Pilimelia terevasa</name>
    <dbReference type="NCBI Taxonomy" id="53372"/>
    <lineage>
        <taxon>Bacteria</taxon>
        <taxon>Bacillati</taxon>
        <taxon>Actinomycetota</taxon>
        <taxon>Actinomycetes</taxon>
        <taxon>Micromonosporales</taxon>
        <taxon>Micromonosporaceae</taxon>
        <taxon>Pilimelia</taxon>
    </lineage>
</organism>
<dbReference type="SUPFAM" id="SSF101908">
    <property type="entry name" value="Putative isomerase YbhE"/>
    <property type="match status" value="1"/>
</dbReference>
<sequence>MGPSTVGPAVGVNAVNRVCHRAVGLLVMGLVAVAGCPGPADAAAAVSAETRAANPDTGMLATVPSARTPDVRDGAVDAIVDLGDTVVVGGDFTQARDPGGGTAAARRHLLAFAKATGRVDPAFAPVVNGEVRAVAAGPIPGTVFVAGRFATVNGVRQPRLALLRVRDGGLVAGFRPPVLNGAVKDLRLVGDRLLVGGSFTRAGVARRVGLASLDARTGRLDDYLTAALSGNHNYAGTGARAPVGVENLAVSPDRRHLVVIGNFRRVDGVTHRQIVRFDLGARTARVRDWRTDAFAPACNAHAFDHWVRDVAFAPDGGYFVVVTTGAHFPGTLCDSVTRWETGRRGPGQQPTWANHSGGDTFLSVAVGRSSVFVGGHFRWLNNPLGADVAEPGAVGRASIAALDPASGLPQRWNPGRNPRGYGVDEMHLTRDGLWLGSDTRYLGNKEHQRERIAFLPFGPAAVHSRAVAALPGRVYQFGAAHRVREYDGDRQVGPPAELAGVTADWRRARGAFWVGGTLFYGEGGTLRRRAFSGRALGEPAVVDPYHDPKWDTVLTGSKPDLGQTYAGVATSFHAQLPQVSGMFYADGRLYYALTGRPGLYWRWFDPDSGTVGAVPETVPGVTGLAATTGIFVAGGHFYAAYVTTGSLLRRAWTAGVGPTGPATAVSGPKLDGTDWRSPLTFVGP</sequence>
<keyword evidence="2" id="KW-1185">Reference proteome</keyword>
<dbReference type="Proteomes" id="UP000662200">
    <property type="component" value="Unassembled WGS sequence"/>
</dbReference>
<gene>
    <name evidence="1" type="ORF">GCM10010124_26940</name>
</gene>
<proteinExistence type="predicted"/>
<name>A0A8J3FIB0_9ACTN</name>
<dbReference type="EMBL" id="BMQC01000008">
    <property type="protein sequence ID" value="GGK32794.1"/>
    <property type="molecule type" value="Genomic_DNA"/>
</dbReference>
<evidence type="ECO:0000313" key="2">
    <source>
        <dbReference type="Proteomes" id="UP000662200"/>
    </source>
</evidence>
<dbReference type="AlphaFoldDB" id="A0A8J3FIB0"/>
<evidence type="ECO:0000313" key="1">
    <source>
        <dbReference type="EMBL" id="GGK32794.1"/>
    </source>
</evidence>
<accession>A0A8J3FIB0</accession>
<protein>
    <submittedName>
        <fullName evidence="1">Uncharacterized protein</fullName>
    </submittedName>
</protein>
<comment type="caution">
    <text evidence="1">The sequence shown here is derived from an EMBL/GenBank/DDBJ whole genome shotgun (WGS) entry which is preliminary data.</text>
</comment>
<reference evidence="1" key="2">
    <citation type="submission" date="2020-09" db="EMBL/GenBank/DDBJ databases">
        <authorList>
            <person name="Sun Q."/>
            <person name="Ohkuma M."/>
        </authorList>
    </citation>
    <scope>NUCLEOTIDE SEQUENCE</scope>
    <source>
        <strain evidence="1">JCM 3091</strain>
    </source>
</reference>